<gene>
    <name evidence="13" type="primary">bioF</name>
    <name evidence="13" type="ORF">CACET_c13460</name>
</gene>
<comment type="subunit">
    <text evidence="5 11">Homodimer.</text>
</comment>
<dbReference type="InterPro" id="IPR050087">
    <property type="entry name" value="AON_synthase_class-II"/>
</dbReference>
<accession>A0A0D8IBS7</accession>
<dbReference type="Proteomes" id="UP000035704">
    <property type="component" value="Chromosome"/>
</dbReference>
<evidence type="ECO:0000256" key="6">
    <source>
        <dbReference type="ARBA" id="ARBA00022679"/>
    </source>
</evidence>
<dbReference type="InterPro" id="IPR015422">
    <property type="entry name" value="PyrdxlP-dep_Trfase_small"/>
</dbReference>
<keyword evidence="7" id="KW-0093">Biotin biosynthesis</keyword>
<dbReference type="Pfam" id="PF00155">
    <property type="entry name" value="Aminotran_1_2"/>
    <property type="match status" value="1"/>
</dbReference>
<feature type="modified residue" description="N6-(pyridoxal phosphate)lysine" evidence="10">
    <location>
        <position position="235"/>
    </location>
</feature>
<organism evidence="13 14">
    <name type="scientific">Clostridium aceticum</name>
    <dbReference type="NCBI Taxonomy" id="84022"/>
    <lineage>
        <taxon>Bacteria</taxon>
        <taxon>Bacillati</taxon>
        <taxon>Bacillota</taxon>
        <taxon>Clostridia</taxon>
        <taxon>Eubacteriales</taxon>
        <taxon>Clostridiaceae</taxon>
        <taxon>Clostridium</taxon>
    </lineage>
</organism>
<dbReference type="GO" id="GO:0009102">
    <property type="term" value="P:biotin biosynthetic process"/>
    <property type="evidence" value="ECO:0007669"/>
    <property type="project" value="UniProtKB-UniRule"/>
</dbReference>
<evidence type="ECO:0000256" key="11">
    <source>
        <dbReference type="RuleBase" id="RU003693"/>
    </source>
</evidence>
<comment type="pathway">
    <text evidence="3 11">Cofactor biosynthesis; biotin biosynthesis.</text>
</comment>
<reference evidence="13 14" key="1">
    <citation type="submission" date="2014-10" db="EMBL/GenBank/DDBJ databases">
        <title>Genome sequence of Clostridium aceticum DSM 1496.</title>
        <authorList>
            <person name="Poehlein A."/>
            <person name="Schiel-Bengelsdorf B."/>
            <person name="Gottschalk G."/>
            <person name="Duerre P."/>
            <person name="Daniel R."/>
        </authorList>
    </citation>
    <scope>NUCLEOTIDE SEQUENCE [LARGE SCALE GENOMIC DNA]</scope>
    <source>
        <strain evidence="13 14">DSM 1496</strain>
    </source>
</reference>
<dbReference type="InterPro" id="IPR015424">
    <property type="entry name" value="PyrdxlP-dep_Trfase"/>
</dbReference>
<dbReference type="STRING" id="84022.CACET_c13460"/>
<comment type="similarity">
    <text evidence="4 11">Belongs to the class-II pyridoxal-phosphate-dependent aminotransferase family. BioF subfamily.</text>
</comment>
<evidence type="ECO:0000256" key="3">
    <source>
        <dbReference type="ARBA" id="ARBA00004746"/>
    </source>
</evidence>
<protein>
    <recommendedName>
        <fullName evidence="11">8-amino-7-ketopelargonate synthase</fullName>
        <ecNumber evidence="11">2.3.1.47</ecNumber>
    </recommendedName>
</protein>
<evidence type="ECO:0000313" key="13">
    <source>
        <dbReference type="EMBL" id="AKL94811.1"/>
    </source>
</evidence>
<evidence type="ECO:0000256" key="1">
    <source>
        <dbReference type="ARBA" id="ARBA00001933"/>
    </source>
</evidence>
<dbReference type="PROSITE" id="PS00599">
    <property type="entry name" value="AA_TRANSFER_CLASS_2"/>
    <property type="match status" value="1"/>
</dbReference>
<keyword evidence="8 10" id="KW-0663">Pyridoxal phosphate</keyword>
<evidence type="ECO:0000313" key="14">
    <source>
        <dbReference type="Proteomes" id="UP000035704"/>
    </source>
</evidence>
<evidence type="ECO:0000256" key="7">
    <source>
        <dbReference type="ARBA" id="ARBA00022756"/>
    </source>
</evidence>
<dbReference type="InterPro" id="IPR001917">
    <property type="entry name" value="Aminotrans_II_pyridoxalP_BS"/>
</dbReference>
<dbReference type="Gene3D" id="3.90.1150.10">
    <property type="entry name" value="Aspartate Aminotransferase, domain 1"/>
    <property type="match status" value="1"/>
</dbReference>
<sequence length="387" mass="42979">MRFIDEYLKDIKDRGLYREFKFFSGPQSKYISIRDRKVLLMASNNYLDLCNDDRLKEAAEAAIRTYGVGSGGSRLTTGSYELHDQLEKKIADFKNTEAAILFNTGYMANIGTITAIADKEWTLFSDALNHASIIDGCRLSGAKIVVYKHCDMEDLQKKIKAYEGNKRLIVTDGVFSMDGDIAPLDKIIALAKENNILTMVDDAHGTGVLGDNGTGCVEYFNFKEQVDIQVGTLSKALASEGGFVVGSKSLVTYLRHKARSFIYSTALSPATIAVSLCSLDIVKNEKNKRIRLLENAQWFQGELRKLGFRVLESNTAIIPLIIGSAEKATKLSEKLFKKGIFITAIRPPTVPEDTSRLRITLMATHSREELKHVLDSLKEAGMELGII</sequence>
<evidence type="ECO:0000256" key="8">
    <source>
        <dbReference type="ARBA" id="ARBA00022898"/>
    </source>
</evidence>
<evidence type="ECO:0000259" key="12">
    <source>
        <dbReference type="Pfam" id="PF00155"/>
    </source>
</evidence>
<dbReference type="PANTHER" id="PTHR13693">
    <property type="entry name" value="CLASS II AMINOTRANSFERASE/8-AMINO-7-OXONONANOATE SYNTHASE"/>
    <property type="match status" value="1"/>
</dbReference>
<evidence type="ECO:0000256" key="4">
    <source>
        <dbReference type="ARBA" id="ARBA00010008"/>
    </source>
</evidence>
<comment type="catalytic activity">
    <reaction evidence="9 11">
        <text>6-carboxyhexanoyl-[ACP] + L-alanine + H(+) = (8S)-8-amino-7-oxononanoate + holo-[ACP] + CO2</text>
        <dbReference type="Rhea" id="RHEA:42288"/>
        <dbReference type="Rhea" id="RHEA-COMP:9685"/>
        <dbReference type="Rhea" id="RHEA-COMP:9955"/>
        <dbReference type="ChEBI" id="CHEBI:15378"/>
        <dbReference type="ChEBI" id="CHEBI:16526"/>
        <dbReference type="ChEBI" id="CHEBI:57972"/>
        <dbReference type="ChEBI" id="CHEBI:64479"/>
        <dbReference type="ChEBI" id="CHEBI:78846"/>
        <dbReference type="ChEBI" id="CHEBI:149468"/>
        <dbReference type="EC" id="2.3.1.47"/>
    </reaction>
</comment>
<dbReference type="NCBIfam" id="TIGR00858">
    <property type="entry name" value="bioF"/>
    <property type="match status" value="1"/>
</dbReference>
<dbReference type="SUPFAM" id="SSF53383">
    <property type="entry name" value="PLP-dependent transferases"/>
    <property type="match status" value="1"/>
</dbReference>
<dbReference type="EMBL" id="CP009687">
    <property type="protein sequence ID" value="AKL94811.1"/>
    <property type="molecule type" value="Genomic_DNA"/>
</dbReference>
<dbReference type="InterPro" id="IPR015421">
    <property type="entry name" value="PyrdxlP-dep_Trfase_major"/>
</dbReference>
<dbReference type="Gene3D" id="3.40.640.10">
    <property type="entry name" value="Type I PLP-dependent aspartate aminotransferase-like (Major domain)"/>
    <property type="match status" value="1"/>
</dbReference>
<evidence type="ECO:0000256" key="5">
    <source>
        <dbReference type="ARBA" id="ARBA00011738"/>
    </source>
</evidence>
<dbReference type="EC" id="2.3.1.47" evidence="11"/>
<dbReference type="FunFam" id="3.40.640.10:FF:000006">
    <property type="entry name" value="5-aminolevulinate synthase, mitochondrial"/>
    <property type="match status" value="1"/>
</dbReference>
<dbReference type="RefSeq" id="WP_044823596.1">
    <property type="nucleotide sequence ID" value="NZ_CP009687.1"/>
</dbReference>
<dbReference type="GO" id="GO:0008710">
    <property type="term" value="F:8-amino-7-oxononanoate synthase activity"/>
    <property type="evidence" value="ECO:0007669"/>
    <property type="project" value="UniProtKB-UniRule"/>
</dbReference>
<evidence type="ECO:0000256" key="10">
    <source>
        <dbReference type="PIRSR" id="PIRSR604723-51"/>
    </source>
</evidence>
<dbReference type="UniPathway" id="UPA00078"/>
<keyword evidence="13" id="KW-0012">Acyltransferase</keyword>
<evidence type="ECO:0000256" key="9">
    <source>
        <dbReference type="ARBA" id="ARBA00047715"/>
    </source>
</evidence>
<dbReference type="CDD" id="cd06454">
    <property type="entry name" value="KBL_like"/>
    <property type="match status" value="1"/>
</dbReference>
<dbReference type="InterPro" id="IPR004839">
    <property type="entry name" value="Aminotransferase_I/II_large"/>
</dbReference>
<dbReference type="PANTHER" id="PTHR13693:SF3">
    <property type="entry name" value="LD36009P"/>
    <property type="match status" value="1"/>
</dbReference>
<comment type="cofactor">
    <cofactor evidence="1 10 11">
        <name>pyridoxal 5'-phosphate</name>
        <dbReference type="ChEBI" id="CHEBI:597326"/>
    </cofactor>
</comment>
<evidence type="ECO:0000256" key="2">
    <source>
        <dbReference type="ARBA" id="ARBA00002513"/>
    </source>
</evidence>
<feature type="domain" description="Aminotransferase class I/classII large" evidence="12">
    <location>
        <begin position="37"/>
        <end position="377"/>
    </location>
</feature>
<name>A0A0D8IBS7_9CLOT</name>
<dbReference type="GO" id="GO:0030170">
    <property type="term" value="F:pyridoxal phosphate binding"/>
    <property type="evidence" value="ECO:0007669"/>
    <property type="project" value="InterPro"/>
</dbReference>
<dbReference type="KEGG" id="cace:CACET_c13460"/>
<dbReference type="AlphaFoldDB" id="A0A0D8IBS7"/>
<comment type="function">
    <text evidence="2 11">Catalyzes the decarboxylative condensation of pimeloyl-[acyl-carrier protein] and L-alanine to produce 8-amino-7-oxononanoate (AON), [acyl-carrier protein], and carbon dioxide.</text>
</comment>
<keyword evidence="6 11" id="KW-0808">Transferase</keyword>
<dbReference type="InterPro" id="IPR004723">
    <property type="entry name" value="AONS_Archaea/Proteobacteria"/>
</dbReference>
<keyword evidence="14" id="KW-1185">Reference proteome</keyword>
<dbReference type="PATRIC" id="fig|84022.5.peg.2806"/>
<dbReference type="OrthoDB" id="9807157at2"/>
<proteinExistence type="inferred from homology"/>